<feature type="transmembrane region" description="Helical" evidence="1">
    <location>
        <begin position="53"/>
        <end position="71"/>
    </location>
</feature>
<feature type="transmembrane region" description="Helical" evidence="1">
    <location>
        <begin position="270"/>
        <end position="292"/>
    </location>
</feature>
<dbReference type="AlphaFoldDB" id="A0A4Y5SHU8"/>
<feature type="transmembrane region" description="Helical" evidence="1">
    <location>
        <begin position="145"/>
        <end position="165"/>
    </location>
</feature>
<gene>
    <name evidence="2" type="primary">orf294</name>
</gene>
<organism evidence="2">
    <name type="scientific">Rhizopogon vinicolor</name>
    <dbReference type="NCBI Taxonomy" id="80600"/>
    <lineage>
        <taxon>Eukaryota</taxon>
        <taxon>Fungi</taxon>
        <taxon>Dikarya</taxon>
        <taxon>Basidiomycota</taxon>
        <taxon>Agaricomycotina</taxon>
        <taxon>Agaricomycetes</taxon>
        <taxon>Agaricomycetidae</taxon>
        <taxon>Boletales</taxon>
        <taxon>Suillineae</taxon>
        <taxon>Rhizopogonaceae</taxon>
        <taxon>Rhizopogon</taxon>
    </lineage>
</organism>
<feature type="transmembrane region" description="Helical" evidence="1">
    <location>
        <begin position="200"/>
        <end position="227"/>
    </location>
</feature>
<evidence type="ECO:0000256" key="1">
    <source>
        <dbReference type="SAM" id="Phobius"/>
    </source>
</evidence>
<reference evidence="2" key="1">
    <citation type="journal article" name="Int. J. Mol. Sci.">
        <title>Comparative Mitochondrial Genome Analysis of Two Ectomycorrhizal Fungi (Rhizopogon) Reveals Dynamic Changes of Intron and Phylogenetic Relationships of the Subphylum Agaricomycotina.</title>
        <authorList>
            <person name="Li Q."/>
            <person name="Ren Y."/>
            <person name="Shi X."/>
            <person name="Peng L."/>
            <person name="Zhao J."/>
            <person name="Song Y."/>
            <person name="Zhao G."/>
        </authorList>
    </citation>
    <scope>NUCLEOTIDE SEQUENCE</scope>
</reference>
<accession>A0A4Y5SHU8</accession>
<sequence>MNIIIIISFLVDLFNKELSFLINSILKHPRIMYISLRDYFHLLTNILSFIFKYLFYLYLIYILYIFLNFYIHFDETFINNMIILSFDDFENLANNVNDPSLNNSSHTPINYNNLIDNLPKTIAGYGAYKVGMEVSKNVPSIGGKALIIASVGALAAGSITFGTLVGENLAEKFIKDNKNKLFFNMINSNNINLNLFPYNLLFSMSTINLSSISFLIIISNILIVEYINRQNINLLDYLPNFIKSSKLYNIINFILNKYINIWSITKTPFLIISIISLFIGLLINQLGLYLIINN</sequence>
<evidence type="ECO:0000313" key="2">
    <source>
        <dbReference type="EMBL" id="QDA23253.1"/>
    </source>
</evidence>
<name>A0A4Y5SHU8_9AGAM</name>
<geneLocation type="mitochondrion" evidence="2"/>
<keyword evidence="1" id="KW-1133">Transmembrane helix</keyword>
<dbReference type="GeneID" id="40487028"/>
<proteinExistence type="predicted"/>
<dbReference type="RefSeq" id="YP_009649338.1">
    <property type="nucleotide sequence ID" value="NC_042699.1"/>
</dbReference>
<keyword evidence="1" id="KW-0472">Membrane</keyword>
<keyword evidence="2" id="KW-0496">Mitochondrion</keyword>
<keyword evidence="1" id="KW-0812">Transmembrane</keyword>
<protein>
    <submittedName>
        <fullName evidence="2">Uncharacterized protein</fullName>
    </submittedName>
</protein>
<dbReference type="EMBL" id="MH794153">
    <property type="protein sequence ID" value="QDA23253.1"/>
    <property type="molecule type" value="Genomic_DNA"/>
</dbReference>